<dbReference type="PANTHER" id="PTHR44835:SF1">
    <property type="entry name" value="PROTEIN O-GLCNAC TRANSFERASE"/>
    <property type="match status" value="1"/>
</dbReference>
<proteinExistence type="predicted"/>
<dbReference type="AlphaFoldDB" id="A0A699H724"/>
<feature type="region of interest" description="Disordered" evidence="6">
    <location>
        <begin position="149"/>
        <end position="173"/>
    </location>
</feature>
<gene>
    <name evidence="8" type="ORF">Tci_332767</name>
</gene>
<accession>A0A699H724</accession>
<name>A0A699H724_TANCI</name>
<evidence type="ECO:0000256" key="5">
    <source>
        <dbReference type="ARBA" id="ARBA00022803"/>
    </source>
</evidence>
<dbReference type="EMBL" id="BKCJ010118586">
    <property type="protein sequence ID" value="GEX60792.1"/>
    <property type="molecule type" value="Genomic_DNA"/>
</dbReference>
<feature type="compositionally biased region" description="Basic and acidic residues" evidence="6">
    <location>
        <begin position="163"/>
        <end position="173"/>
    </location>
</feature>
<evidence type="ECO:0000313" key="8">
    <source>
        <dbReference type="EMBL" id="GEX60792.1"/>
    </source>
</evidence>
<evidence type="ECO:0000256" key="6">
    <source>
        <dbReference type="SAM" id="MobiDB-lite"/>
    </source>
</evidence>
<keyword evidence="4" id="KW-0677">Repeat</keyword>
<evidence type="ECO:0000256" key="2">
    <source>
        <dbReference type="ARBA" id="ARBA00022676"/>
    </source>
</evidence>
<evidence type="ECO:0000256" key="1">
    <source>
        <dbReference type="ARBA" id="ARBA00004922"/>
    </source>
</evidence>
<protein>
    <submittedName>
        <fullName evidence="8">Probable UDP-N-acetylglucosamine--peptide N-acetylglucosaminyltransferase SPINDLY</fullName>
    </submittedName>
</protein>
<feature type="domain" description="O-GlcNAc transferase C-terminal" evidence="7">
    <location>
        <begin position="20"/>
        <end position="103"/>
    </location>
</feature>
<reference evidence="8" key="1">
    <citation type="journal article" date="2019" name="Sci. Rep.">
        <title>Draft genome of Tanacetum cinerariifolium, the natural source of mosquito coil.</title>
        <authorList>
            <person name="Yamashiro T."/>
            <person name="Shiraishi A."/>
            <person name="Satake H."/>
            <person name="Nakayama K."/>
        </authorList>
    </citation>
    <scope>NUCLEOTIDE SEQUENCE</scope>
</reference>
<keyword evidence="2 8" id="KW-0328">Glycosyltransferase</keyword>
<sequence>MLGFKSFRVELLPLILLNHDHKQAYSLIDISLDTFPYAGTTTTCESLYMVVPCVTMGGSVHAHHAGVSLLSAVGLEHLVAKTEDEYIRLATQLASNATALSNLIMDLQNLSLILLCEMDQNSLMGWSPPIKMCGEGAVKRGRLEEQVKQHNKKREAATLEGKGPQDDDNRLMR</sequence>
<comment type="caution">
    <text evidence="8">The sequence shown here is derived from an EMBL/GenBank/DDBJ whole genome shotgun (WGS) entry which is preliminary data.</text>
</comment>
<dbReference type="InterPro" id="IPR051939">
    <property type="entry name" value="Glycosyltr_41/O-GlcNAc_trsf"/>
</dbReference>
<organism evidence="8">
    <name type="scientific">Tanacetum cinerariifolium</name>
    <name type="common">Dalmatian daisy</name>
    <name type="synonym">Chrysanthemum cinerariifolium</name>
    <dbReference type="NCBI Taxonomy" id="118510"/>
    <lineage>
        <taxon>Eukaryota</taxon>
        <taxon>Viridiplantae</taxon>
        <taxon>Streptophyta</taxon>
        <taxon>Embryophyta</taxon>
        <taxon>Tracheophyta</taxon>
        <taxon>Spermatophyta</taxon>
        <taxon>Magnoliopsida</taxon>
        <taxon>eudicotyledons</taxon>
        <taxon>Gunneridae</taxon>
        <taxon>Pentapetalae</taxon>
        <taxon>asterids</taxon>
        <taxon>campanulids</taxon>
        <taxon>Asterales</taxon>
        <taxon>Asteraceae</taxon>
        <taxon>Asteroideae</taxon>
        <taxon>Anthemideae</taxon>
        <taxon>Anthemidinae</taxon>
        <taxon>Tanacetum</taxon>
    </lineage>
</organism>
<dbReference type="Gene3D" id="3.40.50.2000">
    <property type="entry name" value="Glycogen Phosphorylase B"/>
    <property type="match status" value="1"/>
</dbReference>
<comment type="pathway">
    <text evidence="1">Protein modification; protein glycosylation.</text>
</comment>
<dbReference type="InterPro" id="IPR029489">
    <property type="entry name" value="OGT/SEC/SPY_C"/>
</dbReference>
<keyword evidence="3 8" id="KW-0808">Transferase</keyword>
<evidence type="ECO:0000256" key="3">
    <source>
        <dbReference type="ARBA" id="ARBA00022679"/>
    </source>
</evidence>
<evidence type="ECO:0000256" key="4">
    <source>
        <dbReference type="ARBA" id="ARBA00022737"/>
    </source>
</evidence>
<dbReference type="PANTHER" id="PTHR44835">
    <property type="entry name" value="UDP-N-ACETYLGLUCOSAMINE--PEPTIDE N-ACETYLGLUCOSAMINYLTRANSFERASE SPINDLY-RELATED"/>
    <property type="match status" value="1"/>
</dbReference>
<evidence type="ECO:0000259" key="7">
    <source>
        <dbReference type="Pfam" id="PF13844"/>
    </source>
</evidence>
<dbReference type="GO" id="GO:0016757">
    <property type="term" value="F:glycosyltransferase activity"/>
    <property type="evidence" value="ECO:0007669"/>
    <property type="project" value="UniProtKB-KW"/>
</dbReference>
<keyword evidence="5" id="KW-0802">TPR repeat</keyword>
<dbReference type="Pfam" id="PF13844">
    <property type="entry name" value="Glyco_transf_41"/>
    <property type="match status" value="1"/>
</dbReference>